<gene>
    <name evidence="1" type="ORF">NPIL_52521</name>
</gene>
<dbReference type="Proteomes" id="UP000887013">
    <property type="component" value="Unassembled WGS sequence"/>
</dbReference>
<comment type="caution">
    <text evidence="1">The sequence shown here is derived from an EMBL/GenBank/DDBJ whole genome shotgun (WGS) entry which is preliminary data.</text>
</comment>
<keyword evidence="2" id="KW-1185">Reference proteome</keyword>
<name>A0A8X6N4D4_NEPPI</name>
<evidence type="ECO:0000313" key="2">
    <source>
        <dbReference type="Proteomes" id="UP000887013"/>
    </source>
</evidence>
<proteinExistence type="predicted"/>
<dbReference type="OrthoDB" id="7961282at2759"/>
<organism evidence="1 2">
    <name type="scientific">Nephila pilipes</name>
    <name type="common">Giant wood spider</name>
    <name type="synonym">Nephila maculata</name>
    <dbReference type="NCBI Taxonomy" id="299642"/>
    <lineage>
        <taxon>Eukaryota</taxon>
        <taxon>Metazoa</taxon>
        <taxon>Ecdysozoa</taxon>
        <taxon>Arthropoda</taxon>
        <taxon>Chelicerata</taxon>
        <taxon>Arachnida</taxon>
        <taxon>Araneae</taxon>
        <taxon>Araneomorphae</taxon>
        <taxon>Entelegynae</taxon>
        <taxon>Araneoidea</taxon>
        <taxon>Nephilidae</taxon>
        <taxon>Nephila</taxon>
    </lineage>
</organism>
<reference evidence="1" key="1">
    <citation type="submission" date="2020-08" db="EMBL/GenBank/DDBJ databases">
        <title>Multicomponent nature underlies the extraordinary mechanical properties of spider dragline silk.</title>
        <authorList>
            <person name="Kono N."/>
            <person name="Nakamura H."/>
            <person name="Mori M."/>
            <person name="Yoshida Y."/>
            <person name="Ohtoshi R."/>
            <person name="Malay A.D."/>
            <person name="Moran D.A.P."/>
            <person name="Tomita M."/>
            <person name="Numata K."/>
            <person name="Arakawa K."/>
        </authorList>
    </citation>
    <scope>NUCLEOTIDE SEQUENCE</scope>
</reference>
<sequence length="202" mass="23414">MLNFNSKCKILKSFKANNRYIDHVEVFLGSWDEQKLSKDGIPKQILRKDTCQYLSITETMRHIISTDGFVNLFQTYKLDKNVRDSALCFIQDGFYYYSNPTFTAMDAITIELSIDDVELVNPLGSHTGIHKLGFVYFTIKDVPMSLQSSLGSIFSVNVHYSLDIEKNGYKVIFEPLIQDLKQLLDRVFNFKETHIKLHFGKY</sequence>
<dbReference type="EMBL" id="BMAW01053855">
    <property type="protein sequence ID" value="GFS93209.1"/>
    <property type="molecule type" value="Genomic_DNA"/>
</dbReference>
<evidence type="ECO:0000313" key="1">
    <source>
        <dbReference type="EMBL" id="GFS93209.1"/>
    </source>
</evidence>
<protein>
    <submittedName>
        <fullName evidence="1">Uncharacterized protein</fullName>
    </submittedName>
</protein>
<accession>A0A8X6N4D4</accession>
<dbReference type="AlphaFoldDB" id="A0A8X6N4D4"/>